<dbReference type="PANTHER" id="PTHR31992:SF108">
    <property type="entry name" value="DOF ZINC FINGER PROTEIN"/>
    <property type="match status" value="1"/>
</dbReference>
<dbReference type="GO" id="GO:0005634">
    <property type="term" value="C:nucleus"/>
    <property type="evidence" value="ECO:0007669"/>
    <property type="project" value="UniProtKB-SubCell"/>
</dbReference>
<proteinExistence type="predicted"/>
<evidence type="ECO:0000259" key="11">
    <source>
        <dbReference type="PROSITE" id="PS50884"/>
    </source>
</evidence>
<keyword evidence="2 8" id="KW-0863">Zinc-finger</keyword>
<name>A0ABD1S2Q5_9LAMI</name>
<evidence type="ECO:0000256" key="1">
    <source>
        <dbReference type="ARBA" id="ARBA00022723"/>
    </source>
</evidence>
<dbReference type="PROSITE" id="PS01361">
    <property type="entry name" value="ZF_DOF_1"/>
    <property type="match status" value="1"/>
</dbReference>
<evidence type="ECO:0000313" key="12">
    <source>
        <dbReference type="EMBL" id="KAL2494997.1"/>
    </source>
</evidence>
<dbReference type="GO" id="GO:0003677">
    <property type="term" value="F:DNA binding"/>
    <property type="evidence" value="ECO:0007669"/>
    <property type="project" value="UniProtKB-UniRule"/>
</dbReference>
<evidence type="ECO:0000256" key="2">
    <source>
        <dbReference type="ARBA" id="ARBA00022771"/>
    </source>
</evidence>
<keyword evidence="13" id="KW-1185">Reference proteome</keyword>
<evidence type="ECO:0000256" key="8">
    <source>
        <dbReference type="PROSITE-ProRule" id="PRU00071"/>
    </source>
</evidence>
<gene>
    <name evidence="12" type="ORF">Fot_38754</name>
</gene>
<sequence>MEAQGRGEGQEDQQNPRRVKPPEAQMSRQQPPPLQRCPRCDSVNTKFCYYNNYSLSQPRYFCKACRRYWTQGGTLRNVPVGGGCRKNKRSKAPSSSSMGGERERTQPLIPAHPSQNLTGVAGGISGNSGILPGTQSVRALPSMSSFYSGGEFLSTLAAMQSLNQQPRITQLPVNLGGGHHFGGGANMALLQGLNLPAGQIQPQNETFPSQQYVVPPRPLGSWTQNFINNATPSASNPNFWNNATAGTSTNSSGMGSSINPNQWPDNLPGYNPS</sequence>
<evidence type="ECO:0000256" key="6">
    <source>
        <dbReference type="ARBA" id="ARBA00023163"/>
    </source>
</evidence>
<keyword evidence="4 9" id="KW-0805">Transcription regulation</keyword>
<comment type="function">
    <text evidence="9">Transcription factor that binds specifically to a 5'-AA[AG]G-3' consensus core sequence.</text>
</comment>
<evidence type="ECO:0000256" key="7">
    <source>
        <dbReference type="ARBA" id="ARBA00023242"/>
    </source>
</evidence>
<comment type="caution">
    <text evidence="12">The sequence shown here is derived from an EMBL/GenBank/DDBJ whole genome shotgun (WGS) entry which is preliminary data.</text>
</comment>
<evidence type="ECO:0000313" key="13">
    <source>
        <dbReference type="Proteomes" id="UP001604277"/>
    </source>
</evidence>
<dbReference type="GO" id="GO:0003700">
    <property type="term" value="F:DNA-binding transcription factor activity"/>
    <property type="evidence" value="ECO:0007669"/>
    <property type="project" value="UniProtKB-UniRule"/>
</dbReference>
<evidence type="ECO:0000256" key="3">
    <source>
        <dbReference type="ARBA" id="ARBA00022833"/>
    </source>
</evidence>
<dbReference type="GO" id="GO:0008270">
    <property type="term" value="F:zinc ion binding"/>
    <property type="evidence" value="ECO:0007669"/>
    <property type="project" value="UniProtKB-KW"/>
</dbReference>
<feature type="region of interest" description="Disordered" evidence="10">
    <location>
        <begin position="80"/>
        <end position="110"/>
    </location>
</feature>
<keyword evidence="6 9" id="KW-0804">Transcription</keyword>
<feature type="region of interest" description="Disordered" evidence="10">
    <location>
        <begin position="1"/>
        <end position="37"/>
    </location>
</feature>
<reference evidence="13" key="1">
    <citation type="submission" date="2024-07" db="EMBL/GenBank/DDBJ databases">
        <title>Two chromosome-level genome assemblies of Korean endemic species Abeliophyllum distichum and Forsythia ovata (Oleaceae).</title>
        <authorList>
            <person name="Jang H."/>
        </authorList>
    </citation>
    <scope>NUCLEOTIDE SEQUENCE [LARGE SCALE GENOMIC DNA]</scope>
</reference>
<keyword evidence="7 8" id="KW-0539">Nucleus</keyword>
<evidence type="ECO:0000256" key="10">
    <source>
        <dbReference type="SAM" id="MobiDB-lite"/>
    </source>
</evidence>
<dbReference type="Pfam" id="PF02701">
    <property type="entry name" value="Zn_ribbon_Dof"/>
    <property type="match status" value="1"/>
</dbReference>
<keyword evidence="5 8" id="KW-0238">DNA-binding</keyword>
<feature type="domain" description="Dof-type" evidence="11">
    <location>
        <begin position="35"/>
        <end position="89"/>
    </location>
</feature>
<dbReference type="InterPro" id="IPR003851">
    <property type="entry name" value="Znf_Dof"/>
</dbReference>
<keyword evidence="3 9" id="KW-0862">Zinc</keyword>
<dbReference type="AlphaFoldDB" id="A0ABD1S2Q5"/>
<evidence type="ECO:0000256" key="5">
    <source>
        <dbReference type="ARBA" id="ARBA00023125"/>
    </source>
</evidence>
<dbReference type="EMBL" id="JBFOLJ010000011">
    <property type="protein sequence ID" value="KAL2494997.1"/>
    <property type="molecule type" value="Genomic_DNA"/>
</dbReference>
<organism evidence="12 13">
    <name type="scientific">Forsythia ovata</name>
    <dbReference type="NCBI Taxonomy" id="205694"/>
    <lineage>
        <taxon>Eukaryota</taxon>
        <taxon>Viridiplantae</taxon>
        <taxon>Streptophyta</taxon>
        <taxon>Embryophyta</taxon>
        <taxon>Tracheophyta</taxon>
        <taxon>Spermatophyta</taxon>
        <taxon>Magnoliopsida</taxon>
        <taxon>eudicotyledons</taxon>
        <taxon>Gunneridae</taxon>
        <taxon>Pentapetalae</taxon>
        <taxon>asterids</taxon>
        <taxon>lamiids</taxon>
        <taxon>Lamiales</taxon>
        <taxon>Oleaceae</taxon>
        <taxon>Forsythieae</taxon>
        <taxon>Forsythia</taxon>
    </lineage>
</organism>
<feature type="region of interest" description="Disordered" evidence="10">
    <location>
        <begin position="233"/>
        <end position="273"/>
    </location>
</feature>
<keyword evidence="1 9" id="KW-0479">Metal-binding</keyword>
<dbReference type="PROSITE" id="PS50884">
    <property type="entry name" value="ZF_DOF_2"/>
    <property type="match status" value="1"/>
</dbReference>
<dbReference type="PANTHER" id="PTHR31992">
    <property type="entry name" value="DOF ZINC FINGER PROTEIN DOF1.4-RELATED"/>
    <property type="match status" value="1"/>
</dbReference>
<evidence type="ECO:0000256" key="4">
    <source>
        <dbReference type="ARBA" id="ARBA00023015"/>
    </source>
</evidence>
<feature type="compositionally biased region" description="Low complexity" evidence="10">
    <location>
        <begin position="241"/>
        <end position="257"/>
    </location>
</feature>
<dbReference type="InterPro" id="IPR045174">
    <property type="entry name" value="Dof"/>
</dbReference>
<protein>
    <recommendedName>
        <fullName evidence="9">Dof zinc finger protein</fullName>
    </recommendedName>
</protein>
<comment type="subcellular location">
    <subcellularLocation>
        <location evidence="8 9">Nucleus</location>
    </subcellularLocation>
</comment>
<dbReference type="Proteomes" id="UP001604277">
    <property type="component" value="Unassembled WGS sequence"/>
</dbReference>
<evidence type="ECO:0000256" key="9">
    <source>
        <dbReference type="RuleBase" id="RU369094"/>
    </source>
</evidence>
<accession>A0ABD1S2Q5</accession>